<keyword evidence="2" id="KW-1185">Reference proteome</keyword>
<sequence length="484" mass="55576">MGKNKLSKWSLRDSLHDLLYNDPDFRKKSRAHITVFGWFEDEKLSSSSSSTSSKLSKGTTIFKKTRLYSSTVYGPCGTVNNHNTRTTRESSPAVKQNFSFTENEQGSVVEPFVNLAEKAIYRFLVNNESIIPLEAVEKFVAKQHPPVSTDFSNADLLCMLNFIIENINIFLKKSVFHGQFKANPVELLTNFKRNVRNKLAHEIVIGEKGRWSDHALQHVTILACEVIICIGGNYEEVFVKKENVDNEIIKRWVDKALQKRKLDVALGDKENVDPQKRKLDEILNNKENIETSRKKGCGDVNFGTITEFTLDILGELSETEKGDKKKILKLFMDENEYVTKFWKAVRTEERKIQLYPHYNKLMALPFVSTEFEGEELRRMKIRGFGGVAWGISSRTILSHVEKKNLLLVDVVVHLSLRAIAQRVGLNRHLPRRQTWDLEIAIYRDFRGQVIEKQNHVSFTDVVKTNHASFTNATKTNYASLSYPK</sequence>
<name>A0A397IJZ8_9GLOM</name>
<comment type="caution">
    <text evidence="1">The sequence shown here is derived from an EMBL/GenBank/DDBJ whole genome shotgun (WGS) entry which is preliminary data.</text>
</comment>
<gene>
    <name evidence="1" type="ORF">Glove_227g103</name>
</gene>
<evidence type="ECO:0000313" key="2">
    <source>
        <dbReference type="Proteomes" id="UP000266861"/>
    </source>
</evidence>
<accession>A0A397IJZ8</accession>
<proteinExistence type="predicted"/>
<dbReference type="Proteomes" id="UP000266861">
    <property type="component" value="Unassembled WGS sequence"/>
</dbReference>
<protein>
    <submittedName>
        <fullName evidence="1">Uncharacterized protein</fullName>
    </submittedName>
</protein>
<reference evidence="1 2" key="1">
    <citation type="submission" date="2018-08" db="EMBL/GenBank/DDBJ databases">
        <title>Genome and evolution of the arbuscular mycorrhizal fungus Diversispora epigaea (formerly Glomus versiforme) and its bacterial endosymbionts.</title>
        <authorList>
            <person name="Sun X."/>
            <person name="Fei Z."/>
            <person name="Harrison M."/>
        </authorList>
    </citation>
    <scope>NUCLEOTIDE SEQUENCE [LARGE SCALE GENOMIC DNA]</scope>
    <source>
        <strain evidence="1 2">IT104</strain>
    </source>
</reference>
<evidence type="ECO:0000313" key="1">
    <source>
        <dbReference type="EMBL" id="RHZ74076.1"/>
    </source>
</evidence>
<dbReference type="OrthoDB" id="2354640at2759"/>
<dbReference type="EMBL" id="PQFF01000210">
    <property type="protein sequence ID" value="RHZ74076.1"/>
    <property type="molecule type" value="Genomic_DNA"/>
</dbReference>
<organism evidence="1 2">
    <name type="scientific">Diversispora epigaea</name>
    <dbReference type="NCBI Taxonomy" id="1348612"/>
    <lineage>
        <taxon>Eukaryota</taxon>
        <taxon>Fungi</taxon>
        <taxon>Fungi incertae sedis</taxon>
        <taxon>Mucoromycota</taxon>
        <taxon>Glomeromycotina</taxon>
        <taxon>Glomeromycetes</taxon>
        <taxon>Diversisporales</taxon>
        <taxon>Diversisporaceae</taxon>
        <taxon>Diversispora</taxon>
    </lineage>
</organism>
<dbReference type="AlphaFoldDB" id="A0A397IJZ8"/>